<sequence>MAEAAARADRDRPLDKLMSAMREVTRCPLEGESVVYWMRMEDMRIHASAQARNDGIPLIALFVLSPQDCIAHDRVPTWLQAL</sequence>
<dbReference type="STRING" id="1314785.A0A165I328"/>
<evidence type="ECO:0000313" key="2">
    <source>
        <dbReference type="Proteomes" id="UP000076871"/>
    </source>
</evidence>
<keyword evidence="2" id="KW-1185">Reference proteome</keyword>
<evidence type="ECO:0000313" key="1">
    <source>
        <dbReference type="EMBL" id="KZT12528.1"/>
    </source>
</evidence>
<gene>
    <name evidence="1" type="ORF">LAESUDRAFT_753603</name>
</gene>
<proteinExistence type="predicted"/>
<dbReference type="AlphaFoldDB" id="A0A165I328"/>
<dbReference type="EMBL" id="KV427605">
    <property type="protein sequence ID" value="KZT12528.1"/>
    <property type="molecule type" value="Genomic_DNA"/>
</dbReference>
<dbReference type="RefSeq" id="XP_040770038.1">
    <property type="nucleotide sequence ID" value="XM_040911787.1"/>
</dbReference>
<dbReference type="InParanoid" id="A0A165I328"/>
<name>A0A165I328_9APHY</name>
<protein>
    <recommendedName>
        <fullName evidence="3">Photolyase/cryptochrome alpha/beta domain-containing protein</fullName>
    </recommendedName>
</protein>
<reference evidence="1 2" key="1">
    <citation type="journal article" date="2016" name="Mol. Biol. Evol.">
        <title>Comparative Genomics of Early-Diverging Mushroom-Forming Fungi Provides Insights into the Origins of Lignocellulose Decay Capabilities.</title>
        <authorList>
            <person name="Nagy L.G."/>
            <person name="Riley R."/>
            <person name="Tritt A."/>
            <person name="Adam C."/>
            <person name="Daum C."/>
            <person name="Floudas D."/>
            <person name="Sun H."/>
            <person name="Yadav J.S."/>
            <person name="Pangilinan J."/>
            <person name="Larsson K.H."/>
            <person name="Matsuura K."/>
            <person name="Barry K."/>
            <person name="Labutti K."/>
            <person name="Kuo R."/>
            <person name="Ohm R.A."/>
            <person name="Bhattacharya S.S."/>
            <person name="Shirouzu T."/>
            <person name="Yoshinaga Y."/>
            <person name="Martin F.M."/>
            <person name="Grigoriev I.V."/>
            <person name="Hibbett D.S."/>
        </authorList>
    </citation>
    <scope>NUCLEOTIDE SEQUENCE [LARGE SCALE GENOMIC DNA]</scope>
    <source>
        <strain evidence="1 2">93-53</strain>
    </source>
</reference>
<accession>A0A165I328</accession>
<organism evidence="1 2">
    <name type="scientific">Laetiporus sulphureus 93-53</name>
    <dbReference type="NCBI Taxonomy" id="1314785"/>
    <lineage>
        <taxon>Eukaryota</taxon>
        <taxon>Fungi</taxon>
        <taxon>Dikarya</taxon>
        <taxon>Basidiomycota</taxon>
        <taxon>Agaricomycotina</taxon>
        <taxon>Agaricomycetes</taxon>
        <taxon>Polyporales</taxon>
        <taxon>Laetiporus</taxon>
    </lineage>
</organism>
<dbReference type="Proteomes" id="UP000076871">
    <property type="component" value="Unassembled WGS sequence"/>
</dbReference>
<evidence type="ECO:0008006" key="3">
    <source>
        <dbReference type="Google" id="ProtNLM"/>
    </source>
</evidence>
<dbReference type="GeneID" id="63828815"/>
<dbReference type="OrthoDB" id="435881at2759"/>